<protein>
    <submittedName>
        <fullName evidence="1">Uncharacterized protein</fullName>
    </submittedName>
</protein>
<comment type="caution">
    <text evidence="1">The sequence shown here is derived from an EMBL/GenBank/DDBJ whole genome shotgun (WGS) entry which is preliminary data.</text>
</comment>
<dbReference type="AlphaFoldDB" id="A0A8S1YAG6"/>
<name>A0A8S1YAG6_PAROT</name>
<reference evidence="1" key="1">
    <citation type="submission" date="2021-01" db="EMBL/GenBank/DDBJ databases">
        <authorList>
            <consortium name="Genoscope - CEA"/>
            <person name="William W."/>
        </authorList>
    </citation>
    <scope>NUCLEOTIDE SEQUENCE</scope>
</reference>
<gene>
    <name evidence="1" type="ORF">POCTA_138.1.T1490007</name>
</gene>
<accession>A0A8S1YAG6</accession>
<organism evidence="1 2">
    <name type="scientific">Paramecium octaurelia</name>
    <dbReference type="NCBI Taxonomy" id="43137"/>
    <lineage>
        <taxon>Eukaryota</taxon>
        <taxon>Sar</taxon>
        <taxon>Alveolata</taxon>
        <taxon>Ciliophora</taxon>
        <taxon>Intramacronucleata</taxon>
        <taxon>Oligohymenophorea</taxon>
        <taxon>Peniculida</taxon>
        <taxon>Parameciidae</taxon>
        <taxon>Paramecium</taxon>
    </lineage>
</organism>
<dbReference type="EMBL" id="CAJJDP010000151">
    <property type="protein sequence ID" value="CAD8209867.1"/>
    <property type="molecule type" value="Genomic_DNA"/>
</dbReference>
<proteinExistence type="predicted"/>
<evidence type="ECO:0000313" key="1">
    <source>
        <dbReference type="EMBL" id="CAD8209867.1"/>
    </source>
</evidence>
<sequence>MSKKVDNILISPQNSQQIKASPKKFQIFSYPCFGVQENILQLQQMRLCRISRRAKKYKWNNQRDKDHPAVISYNL</sequence>
<keyword evidence="2" id="KW-1185">Reference proteome</keyword>
<dbReference type="Proteomes" id="UP000683925">
    <property type="component" value="Unassembled WGS sequence"/>
</dbReference>
<evidence type="ECO:0000313" key="2">
    <source>
        <dbReference type="Proteomes" id="UP000683925"/>
    </source>
</evidence>